<name>A0A0C3CF93_HEBCY</name>
<sequence length="139" mass="15960">MFYSSSKIPRRRRKTTWPILVIGEGAGSVRPLVLKYCSGTQSPEPEQQCRHYSELKFDSLPHHDQVDNSLDDASVFGTSAQMTNVSILTEVLHWFSRRLNISERDLSLRGAYHSEIRTDSSLPERVLIDRLSLCQRRAK</sequence>
<proteinExistence type="predicted"/>
<reference evidence="1 2" key="1">
    <citation type="submission" date="2014-04" db="EMBL/GenBank/DDBJ databases">
        <authorList>
            <consortium name="DOE Joint Genome Institute"/>
            <person name="Kuo A."/>
            <person name="Gay G."/>
            <person name="Dore J."/>
            <person name="Kohler A."/>
            <person name="Nagy L.G."/>
            <person name="Floudas D."/>
            <person name="Copeland A."/>
            <person name="Barry K.W."/>
            <person name="Cichocki N."/>
            <person name="Veneault-Fourrey C."/>
            <person name="LaButti K."/>
            <person name="Lindquist E.A."/>
            <person name="Lipzen A."/>
            <person name="Lundell T."/>
            <person name="Morin E."/>
            <person name="Murat C."/>
            <person name="Sun H."/>
            <person name="Tunlid A."/>
            <person name="Henrissat B."/>
            <person name="Grigoriev I.V."/>
            <person name="Hibbett D.S."/>
            <person name="Martin F."/>
            <person name="Nordberg H.P."/>
            <person name="Cantor M.N."/>
            <person name="Hua S.X."/>
        </authorList>
    </citation>
    <scope>NUCLEOTIDE SEQUENCE [LARGE SCALE GENOMIC DNA]</scope>
    <source>
        <strain evidence="2">h7</strain>
    </source>
</reference>
<dbReference type="Proteomes" id="UP000053424">
    <property type="component" value="Unassembled WGS sequence"/>
</dbReference>
<evidence type="ECO:0000313" key="2">
    <source>
        <dbReference type="Proteomes" id="UP000053424"/>
    </source>
</evidence>
<organism evidence="1 2">
    <name type="scientific">Hebeloma cylindrosporum</name>
    <dbReference type="NCBI Taxonomy" id="76867"/>
    <lineage>
        <taxon>Eukaryota</taxon>
        <taxon>Fungi</taxon>
        <taxon>Dikarya</taxon>
        <taxon>Basidiomycota</taxon>
        <taxon>Agaricomycotina</taxon>
        <taxon>Agaricomycetes</taxon>
        <taxon>Agaricomycetidae</taxon>
        <taxon>Agaricales</taxon>
        <taxon>Agaricineae</taxon>
        <taxon>Hymenogastraceae</taxon>
        <taxon>Hebeloma</taxon>
    </lineage>
</organism>
<dbReference type="EMBL" id="KN831777">
    <property type="protein sequence ID" value="KIM42869.1"/>
    <property type="molecule type" value="Genomic_DNA"/>
</dbReference>
<gene>
    <name evidence="1" type="ORF">M413DRAFT_124992</name>
</gene>
<protein>
    <submittedName>
        <fullName evidence="1">Uncharacterized protein</fullName>
    </submittedName>
</protein>
<reference evidence="2" key="2">
    <citation type="submission" date="2015-01" db="EMBL/GenBank/DDBJ databases">
        <title>Evolutionary Origins and Diversification of the Mycorrhizal Mutualists.</title>
        <authorList>
            <consortium name="DOE Joint Genome Institute"/>
            <consortium name="Mycorrhizal Genomics Consortium"/>
            <person name="Kohler A."/>
            <person name="Kuo A."/>
            <person name="Nagy L.G."/>
            <person name="Floudas D."/>
            <person name="Copeland A."/>
            <person name="Barry K.W."/>
            <person name="Cichocki N."/>
            <person name="Veneault-Fourrey C."/>
            <person name="LaButti K."/>
            <person name="Lindquist E.A."/>
            <person name="Lipzen A."/>
            <person name="Lundell T."/>
            <person name="Morin E."/>
            <person name="Murat C."/>
            <person name="Riley R."/>
            <person name="Ohm R."/>
            <person name="Sun H."/>
            <person name="Tunlid A."/>
            <person name="Henrissat B."/>
            <person name="Grigoriev I.V."/>
            <person name="Hibbett D.S."/>
            <person name="Martin F."/>
        </authorList>
    </citation>
    <scope>NUCLEOTIDE SEQUENCE [LARGE SCALE GENOMIC DNA]</scope>
    <source>
        <strain evidence="2">h7</strain>
    </source>
</reference>
<keyword evidence="2" id="KW-1185">Reference proteome</keyword>
<dbReference type="AlphaFoldDB" id="A0A0C3CF93"/>
<dbReference type="HOGENOM" id="CLU_1845333_0_0_1"/>
<accession>A0A0C3CF93</accession>
<evidence type="ECO:0000313" key="1">
    <source>
        <dbReference type="EMBL" id="KIM42869.1"/>
    </source>
</evidence>